<evidence type="ECO:0000256" key="4">
    <source>
        <dbReference type="ARBA" id="ARBA00023239"/>
    </source>
</evidence>
<dbReference type="InterPro" id="IPR037158">
    <property type="entry name" value="Thr_synth_N_sf"/>
</dbReference>
<dbReference type="FunFam" id="3.40.50.1100:FF:000036">
    <property type="entry name" value="Threonine synthase like 2"/>
    <property type="match status" value="1"/>
</dbReference>
<dbReference type="PANTHER" id="PTHR42690:SF1">
    <property type="entry name" value="THREONINE SYNTHASE-LIKE 2"/>
    <property type="match status" value="1"/>
</dbReference>
<keyword evidence="7" id="KW-1185">Reference proteome</keyword>
<reference evidence="6 7" key="1">
    <citation type="journal article" date="2019" name="Sci. Data">
        <title>Hybrid genome assembly and annotation of Danionella translucida.</title>
        <authorList>
            <person name="Kadobianskyi M."/>
            <person name="Schulze L."/>
            <person name="Schuelke M."/>
            <person name="Judkewitz B."/>
        </authorList>
    </citation>
    <scope>NUCLEOTIDE SEQUENCE [LARGE SCALE GENOMIC DNA]</scope>
    <source>
        <strain evidence="6 7">Bolton</strain>
    </source>
</reference>
<dbReference type="GO" id="GO:0009071">
    <property type="term" value="P:serine family amino acid catabolic process"/>
    <property type="evidence" value="ECO:0007669"/>
    <property type="project" value="TreeGrafter"/>
</dbReference>
<dbReference type="Gene3D" id="3.90.1380.10">
    <property type="entry name" value="Threonine synthase, N-terminal domain"/>
    <property type="match status" value="1"/>
</dbReference>
<dbReference type="PANTHER" id="PTHR42690">
    <property type="entry name" value="THREONINE SYNTHASE FAMILY MEMBER"/>
    <property type="match status" value="1"/>
</dbReference>
<name>A0A553NLF4_9TELE</name>
<dbReference type="Pfam" id="PF14821">
    <property type="entry name" value="Thr_synth_N"/>
    <property type="match status" value="1"/>
</dbReference>
<keyword evidence="3" id="KW-0663">Pyridoxal phosphate</keyword>
<comment type="cofactor">
    <cofactor evidence="1">
        <name>pyridoxal 5'-phosphate</name>
        <dbReference type="ChEBI" id="CHEBI:597326"/>
    </cofactor>
</comment>
<dbReference type="GO" id="GO:0030170">
    <property type="term" value="F:pyridoxal phosphate binding"/>
    <property type="evidence" value="ECO:0007669"/>
    <property type="project" value="TreeGrafter"/>
</dbReference>
<protein>
    <recommendedName>
        <fullName evidence="5">Threonine synthase N-terminal domain-containing protein</fullName>
    </recommendedName>
</protein>
<dbReference type="FunFam" id="3.90.1380.10:FF:000003">
    <property type="entry name" value="THR4p Threonine synthase"/>
    <property type="match status" value="1"/>
</dbReference>
<feature type="domain" description="Threonine synthase N-terminal" evidence="5">
    <location>
        <begin position="3"/>
        <end position="81"/>
    </location>
</feature>
<dbReference type="Proteomes" id="UP000316079">
    <property type="component" value="Unassembled WGS sequence"/>
</dbReference>
<comment type="caution">
    <text evidence="6">The sequence shown here is derived from an EMBL/GenBank/DDBJ whole genome shotgun (WGS) entry which is preliminary data.</text>
</comment>
<organism evidence="6 7">
    <name type="scientific">Danionella cerebrum</name>
    <dbReference type="NCBI Taxonomy" id="2873325"/>
    <lineage>
        <taxon>Eukaryota</taxon>
        <taxon>Metazoa</taxon>
        <taxon>Chordata</taxon>
        <taxon>Craniata</taxon>
        <taxon>Vertebrata</taxon>
        <taxon>Euteleostomi</taxon>
        <taxon>Actinopterygii</taxon>
        <taxon>Neopterygii</taxon>
        <taxon>Teleostei</taxon>
        <taxon>Ostariophysi</taxon>
        <taxon>Cypriniformes</taxon>
        <taxon>Danionidae</taxon>
        <taxon>Danioninae</taxon>
        <taxon>Danionella</taxon>
    </lineage>
</organism>
<dbReference type="SUPFAM" id="SSF53686">
    <property type="entry name" value="Tryptophan synthase beta subunit-like PLP-dependent enzymes"/>
    <property type="match status" value="1"/>
</dbReference>
<dbReference type="InterPro" id="IPR051166">
    <property type="entry name" value="Threonine_Synthase"/>
</dbReference>
<evidence type="ECO:0000259" key="5">
    <source>
        <dbReference type="Pfam" id="PF14821"/>
    </source>
</evidence>
<sequence>MLYCSTRSSLKKRYSFRDVLFSGFAPDGGMFMPEHLPILSIETLQRWKNLSFQNLLCEISSLFIPEHEITKAQIKELISSALSSFSLPDAVRLVHLRDSLCILELFHGETLAFKDVAMTCTAHFLRYFLRKDASRAMIIVGTSGDTGSSAIRSVLGVSEVDIVVVFPRGLITQVQELQMTTSIADNVYVFAADGTSDDIDVPIRKLFADSDLVDRYALMSLNSVNWSRIMVQTAIFLYAYLKLSMLHVTEDALPELEVVVPTGGAGNITAGLIMKQMGVPLRLVAMVNANDIIHRTVQSGDFSMFSTVTHTLAPAIDIQDPYNMERVFWLLSGGDAVFVKNLMESFHSQRKTTLQSPVHQKVL</sequence>
<proteinExistence type="inferred from homology"/>
<dbReference type="Gene3D" id="3.40.50.1100">
    <property type="match status" value="2"/>
</dbReference>
<dbReference type="AlphaFoldDB" id="A0A553NLF4"/>
<dbReference type="InterPro" id="IPR036052">
    <property type="entry name" value="TrpB-like_PALP_sf"/>
</dbReference>
<evidence type="ECO:0000256" key="1">
    <source>
        <dbReference type="ARBA" id="ARBA00001933"/>
    </source>
</evidence>
<dbReference type="GO" id="GO:0016829">
    <property type="term" value="F:lyase activity"/>
    <property type="evidence" value="ECO:0007669"/>
    <property type="project" value="UniProtKB-KW"/>
</dbReference>
<dbReference type="InterPro" id="IPR029144">
    <property type="entry name" value="Thr_synth_N"/>
</dbReference>
<accession>A0A553NLF4</accession>
<evidence type="ECO:0000256" key="2">
    <source>
        <dbReference type="ARBA" id="ARBA00005517"/>
    </source>
</evidence>
<evidence type="ECO:0000313" key="7">
    <source>
        <dbReference type="Proteomes" id="UP000316079"/>
    </source>
</evidence>
<dbReference type="EMBL" id="SRMA01026857">
    <property type="protein sequence ID" value="TRY66261.1"/>
    <property type="molecule type" value="Genomic_DNA"/>
</dbReference>
<dbReference type="GO" id="GO:0046360">
    <property type="term" value="P:2-oxobutyrate biosynthetic process"/>
    <property type="evidence" value="ECO:0007669"/>
    <property type="project" value="TreeGrafter"/>
</dbReference>
<comment type="similarity">
    <text evidence="2">Belongs to the threonine synthase family.</text>
</comment>
<evidence type="ECO:0000256" key="3">
    <source>
        <dbReference type="ARBA" id="ARBA00022898"/>
    </source>
</evidence>
<keyword evidence="4" id="KW-0456">Lyase</keyword>
<dbReference type="OrthoDB" id="5203861at2759"/>
<gene>
    <name evidence="6" type="ORF">DNTS_026220</name>
</gene>
<evidence type="ECO:0000313" key="6">
    <source>
        <dbReference type="EMBL" id="TRY66261.1"/>
    </source>
</evidence>